<feature type="signal peptide" evidence="2">
    <location>
        <begin position="1"/>
        <end position="25"/>
    </location>
</feature>
<gene>
    <name evidence="3" type="ORF">GCM10010094_42360</name>
</gene>
<evidence type="ECO:0000313" key="4">
    <source>
        <dbReference type="Proteomes" id="UP000637788"/>
    </source>
</evidence>
<organism evidence="3 4">
    <name type="scientific">Streptomyces flaveus</name>
    <dbReference type="NCBI Taxonomy" id="66370"/>
    <lineage>
        <taxon>Bacteria</taxon>
        <taxon>Bacillati</taxon>
        <taxon>Actinomycetota</taxon>
        <taxon>Actinomycetes</taxon>
        <taxon>Kitasatosporales</taxon>
        <taxon>Streptomycetaceae</taxon>
        <taxon>Streptomyces</taxon>
        <taxon>Streptomyces aurantiacus group</taxon>
    </lineage>
</organism>
<name>A0A917VGY3_9ACTN</name>
<reference evidence="3" key="1">
    <citation type="journal article" date="2014" name="Int. J. Syst. Evol. Microbiol.">
        <title>Complete genome sequence of Corynebacterium casei LMG S-19264T (=DSM 44701T), isolated from a smear-ripened cheese.</title>
        <authorList>
            <consortium name="US DOE Joint Genome Institute (JGI-PGF)"/>
            <person name="Walter F."/>
            <person name="Albersmeier A."/>
            <person name="Kalinowski J."/>
            <person name="Ruckert C."/>
        </authorList>
    </citation>
    <scope>NUCLEOTIDE SEQUENCE</scope>
    <source>
        <strain evidence="3">JCM 3035</strain>
    </source>
</reference>
<evidence type="ECO:0000313" key="3">
    <source>
        <dbReference type="EMBL" id="GGK76695.1"/>
    </source>
</evidence>
<keyword evidence="2" id="KW-0732">Signal</keyword>
<sequence length="120" mass="12434">MGVLLAALVICLGLVAHGHSALAHASMTTMSAATAVPSGTPAEHHATTAAHPSDCLPGDVCCRPAADDVRAVLATPAQPLPAVLSRMPDLTRQPETSSRFTERAPTCRAPDLHVLQVQRT</sequence>
<accession>A0A917VGY3</accession>
<evidence type="ECO:0000256" key="2">
    <source>
        <dbReference type="SAM" id="SignalP"/>
    </source>
</evidence>
<proteinExistence type="predicted"/>
<dbReference type="EMBL" id="BMPQ01000009">
    <property type="protein sequence ID" value="GGK76695.1"/>
    <property type="molecule type" value="Genomic_DNA"/>
</dbReference>
<feature type="chain" id="PRO_5038853959" description="Secreted protein" evidence="2">
    <location>
        <begin position="26"/>
        <end position="120"/>
    </location>
</feature>
<feature type="region of interest" description="Disordered" evidence="1">
    <location>
        <begin position="84"/>
        <end position="105"/>
    </location>
</feature>
<keyword evidence="4" id="KW-1185">Reference proteome</keyword>
<evidence type="ECO:0000256" key="1">
    <source>
        <dbReference type="SAM" id="MobiDB-lite"/>
    </source>
</evidence>
<evidence type="ECO:0008006" key="5">
    <source>
        <dbReference type="Google" id="ProtNLM"/>
    </source>
</evidence>
<comment type="caution">
    <text evidence="3">The sequence shown here is derived from an EMBL/GenBank/DDBJ whole genome shotgun (WGS) entry which is preliminary data.</text>
</comment>
<dbReference type="AlphaFoldDB" id="A0A917VGY3"/>
<dbReference type="Proteomes" id="UP000637788">
    <property type="component" value="Unassembled WGS sequence"/>
</dbReference>
<reference evidence="3" key="2">
    <citation type="submission" date="2020-09" db="EMBL/GenBank/DDBJ databases">
        <authorList>
            <person name="Sun Q."/>
            <person name="Ohkuma M."/>
        </authorList>
    </citation>
    <scope>NUCLEOTIDE SEQUENCE</scope>
    <source>
        <strain evidence="3">JCM 3035</strain>
    </source>
</reference>
<protein>
    <recommendedName>
        <fullName evidence="5">Secreted protein</fullName>
    </recommendedName>
</protein>